<feature type="domain" description="Heterokaryon incompatibility" evidence="1">
    <location>
        <begin position="22"/>
        <end position="112"/>
    </location>
</feature>
<evidence type="ECO:0000313" key="2">
    <source>
        <dbReference type="EMBL" id="KAF3806073.1"/>
    </source>
</evidence>
<evidence type="ECO:0000259" key="1">
    <source>
        <dbReference type="Pfam" id="PF06985"/>
    </source>
</evidence>
<dbReference type="InterPro" id="IPR010730">
    <property type="entry name" value="HET"/>
</dbReference>
<reference evidence="2" key="2">
    <citation type="submission" date="2020-03" db="EMBL/GenBank/DDBJ databases">
        <authorList>
            <person name="Fu F.-F."/>
            <person name="Chen J."/>
        </authorList>
    </citation>
    <scope>NUCLEOTIDE SEQUENCE</scope>
    <source>
        <strain evidence="2">Lc1</strain>
    </source>
</reference>
<reference evidence="2" key="1">
    <citation type="journal article" date="2020" name="Phytopathology">
        <title>Genome sequence and comparative analysis of Colletotrichum gloeosporioides isolated from Liriodendron leaves.</title>
        <authorList>
            <person name="Fu F.F."/>
            <person name="Hao Z."/>
            <person name="Wang P."/>
            <person name="Lu Y."/>
            <person name="Xue L.J."/>
            <person name="Wei G."/>
            <person name="Tian Y."/>
            <person name="Baishi H."/>
            <person name="Xu H."/>
            <person name="Shi J."/>
            <person name="Cheng T."/>
            <person name="Wang G."/>
            <person name="Yi Y."/>
            <person name="Chen J."/>
        </authorList>
    </citation>
    <scope>NUCLEOTIDE SEQUENCE</scope>
    <source>
        <strain evidence="2">Lc1</strain>
    </source>
</reference>
<dbReference type="Proteomes" id="UP000613401">
    <property type="component" value="Unassembled WGS sequence"/>
</dbReference>
<dbReference type="Pfam" id="PF06985">
    <property type="entry name" value="HET"/>
    <property type="match status" value="1"/>
</dbReference>
<name>A0A8H4FKX0_COLGL</name>
<sequence>MWLLDTQTLKLQEIVDPSTVNYAILSHTWEHDEVSFQDISDLDSARKKAGFAKISKTCELSRQRSIPYAWVDTCCIDKSSSAELSEAINSMFQWYKLSVVCFVYLSDFTFDKALNSSRWFTRG</sequence>
<protein>
    <recommendedName>
        <fullName evidence="1">Heterokaryon incompatibility domain-containing protein</fullName>
    </recommendedName>
</protein>
<accession>A0A8H4FKX0</accession>
<dbReference type="RefSeq" id="XP_045265232.1">
    <property type="nucleotide sequence ID" value="XM_045404448.1"/>
</dbReference>
<dbReference type="PANTHER" id="PTHR10622">
    <property type="entry name" value="HET DOMAIN-CONTAINING PROTEIN"/>
    <property type="match status" value="1"/>
</dbReference>
<keyword evidence="3" id="KW-1185">Reference proteome</keyword>
<proteinExistence type="predicted"/>
<comment type="caution">
    <text evidence="2">The sequence shown here is derived from an EMBL/GenBank/DDBJ whole genome shotgun (WGS) entry which is preliminary data.</text>
</comment>
<dbReference type="PANTHER" id="PTHR10622:SF12">
    <property type="entry name" value="HET DOMAIN-CONTAINING PROTEIN"/>
    <property type="match status" value="1"/>
</dbReference>
<dbReference type="AlphaFoldDB" id="A0A8H4FKX0"/>
<dbReference type="EMBL" id="WVTB01000037">
    <property type="protein sequence ID" value="KAF3806073.1"/>
    <property type="molecule type" value="Genomic_DNA"/>
</dbReference>
<evidence type="ECO:0000313" key="3">
    <source>
        <dbReference type="Proteomes" id="UP000613401"/>
    </source>
</evidence>
<gene>
    <name evidence="2" type="ORF">GCG54_00004399</name>
</gene>
<organism evidence="2 3">
    <name type="scientific">Colletotrichum gloeosporioides</name>
    <name type="common">Anthracnose fungus</name>
    <name type="synonym">Glomerella cingulata</name>
    <dbReference type="NCBI Taxonomy" id="474922"/>
    <lineage>
        <taxon>Eukaryota</taxon>
        <taxon>Fungi</taxon>
        <taxon>Dikarya</taxon>
        <taxon>Ascomycota</taxon>
        <taxon>Pezizomycotina</taxon>
        <taxon>Sordariomycetes</taxon>
        <taxon>Hypocreomycetidae</taxon>
        <taxon>Glomerellales</taxon>
        <taxon>Glomerellaceae</taxon>
        <taxon>Colletotrichum</taxon>
        <taxon>Colletotrichum gloeosporioides species complex</taxon>
    </lineage>
</organism>
<dbReference type="GeneID" id="69011554"/>